<evidence type="ECO:0000313" key="3">
    <source>
        <dbReference type="Ensembl" id="ENSXETP00000108681"/>
    </source>
</evidence>
<evidence type="ECO:0000259" key="2">
    <source>
        <dbReference type="PROSITE" id="PS50878"/>
    </source>
</evidence>
<protein>
    <recommendedName>
        <fullName evidence="2">Reverse transcriptase domain-containing protein</fullName>
    </recommendedName>
</protein>
<organism evidence="3">
    <name type="scientific">Xenopus tropicalis</name>
    <name type="common">Western clawed frog</name>
    <name type="synonym">Silurana tropicalis</name>
    <dbReference type="NCBI Taxonomy" id="8364"/>
    <lineage>
        <taxon>Eukaryota</taxon>
        <taxon>Metazoa</taxon>
        <taxon>Chordata</taxon>
        <taxon>Craniata</taxon>
        <taxon>Vertebrata</taxon>
        <taxon>Euteleostomi</taxon>
        <taxon>Amphibia</taxon>
        <taxon>Batrachia</taxon>
        <taxon>Anura</taxon>
        <taxon>Pipoidea</taxon>
        <taxon>Pipidae</taxon>
        <taxon>Xenopodinae</taxon>
        <taxon>Xenopus</taxon>
        <taxon>Silurana</taxon>
    </lineage>
</organism>
<name>A0A803JL40_XENTR</name>
<dbReference type="PROSITE" id="PS50878">
    <property type="entry name" value="RT_POL"/>
    <property type="match status" value="1"/>
</dbReference>
<dbReference type="InParanoid" id="A0A803JL40"/>
<dbReference type="GeneTree" id="ENSGT00940000154669"/>
<proteinExistence type="predicted"/>
<reference evidence="3" key="2">
    <citation type="submission" date="2021-03" db="UniProtKB">
        <authorList>
            <consortium name="Ensembl"/>
        </authorList>
    </citation>
    <scope>IDENTIFICATION</scope>
</reference>
<keyword evidence="1" id="KW-0472">Membrane</keyword>
<dbReference type="Ensembl" id="ENSXETT00000109845">
    <property type="protein sequence ID" value="ENSXETP00000108681"/>
    <property type="gene ID" value="ENSXETG00000046785"/>
</dbReference>
<reference evidence="3" key="1">
    <citation type="journal article" date="2010" name="Science">
        <title>The genome of the Western clawed frog Xenopus tropicalis.</title>
        <authorList>
            <person name="Hellsten U."/>
            <person name="Harland R.M."/>
            <person name="Gilchrist M.J."/>
            <person name="Hendrix D."/>
            <person name="Jurka J."/>
            <person name="Kapitonov V."/>
            <person name="Ovcharenko I."/>
            <person name="Putnam N.H."/>
            <person name="Shu S."/>
            <person name="Taher L."/>
            <person name="Blitz I.L."/>
            <person name="Blumberg B."/>
            <person name="Dichmann D.S."/>
            <person name="Dubchak I."/>
            <person name="Amaya E."/>
            <person name="Detter J.C."/>
            <person name="Fletcher R."/>
            <person name="Gerhard D.S."/>
            <person name="Goodstein D."/>
            <person name="Graves T."/>
            <person name="Grigoriev I.V."/>
            <person name="Grimwood J."/>
            <person name="Kawashima T."/>
            <person name="Lindquist E."/>
            <person name="Lucas S.M."/>
            <person name="Mead P.E."/>
            <person name="Mitros T."/>
            <person name="Ogino H."/>
            <person name="Ohta Y."/>
            <person name="Poliakov A.V."/>
            <person name="Pollet N."/>
            <person name="Robert J."/>
            <person name="Salamov A."/>
            <person name="Sater A.K."/>
            <person name="Schmutz J."/>
            <person name="Terry A."/>
            <person name="Vize P.D."/>
            <person name="Warren W.C."/>
            <person name="Wells D."/>
            <person name="Wills A."/>
            <person name="Wilson R.K."/>
            <person name="Zimmerman L.B."/>
            <person name="Zorn A.M."/>
            <person name="Grainger R."/>
            <person name="Grammer T."/>
            <person name="Khokha M.K."/>
            <person name="Richardson P.M."/>
            <person name="Rokhsar D.S."/>
        </authorList>
    </citation>
    <scope>NUCLEOTIDE SEQUENCE [LARGE SCALE GENOMIC DNA]</scope>
    <source>
        <strain evidence="3">Nigerian</strain>
    </source>
</reference>
<dbReference type="AlphaFoldDB" id="A0A803JL40"/>
<feature type="transmembrane region" description="Helical" evidence="1">
    <location>
        <begin position="26"/>
        <end position="42"/>
    </location>
</feature>
<dbReference type="PANTHER" id="PTHR21301:SF12">
    <property type="match status" value="1"/>
</dbReference>
<evidence type="ECO:0000256" key="1">
    <source>
        <dbReference type="SAM" id="Phobius"/>
    </source>
</evidence>
<keyword evidence="1" id="KW-0812">Transmembrane</keyword>
<dbReference type="InterPro" id="IPR000477">
    <property type="entry name" value="RT_dom"/>
</dbReference>
<sequence length="368" mass="42162">MSFLCFRVLIASFSTAFKLPRHLFFAIYVFAMSLLMSLWNVLRDALLLTGSKSYMAKNKWRGNLNAVEKEAIKTLKQRKDIIVRNADKGGGVVVMNYGYYKNELLSQLSDPCNYGKLTFNPTSRYKEELMDLLNMAKTQGWITDNMLQYLVPVHPTVPVIYTLPKVHKNLTEPPGRPIISSRGSLNERIAQFVDFLLQPCVKTINSYVKDTNDFLKLIKSITAPLGEMTLVTMDVQSLYTCIPHQAGLSAVRNLIVANSSYKGPPIEFTLSLLEFILHKNYFKFENQFYIQRTGTAMGSRAAPSYANAYMWEFENSNIYGNVLFRKYGAFYRRYIDDIFFIWEGSTDLLDQFVNGLNQLDSPVKLQVH</sequence>
<keyword evidence="1" id="KW-1133">Transmembrane helix</keyword>
<accession>A0A803JL40</accession>
<feature type="domain" description="Reverse transcriptase" evidence="2">
    <location>
        <begin position="144"/>
        <end position="368"/>
    </location>
</feature>
<dbReference type="PANTHER" id="PTHR21301">
    <property type="entry name" value="REVERSE TRANSCRIPTASE"/>
    <property type="match status" value="1"/>
</dbReference>